<evidence type="ECO:0000313" key="1">
    <source>
        <dbReference type="EMBL" id="KAE9388129.1"/>
    </source>
</evidence>
<sequence length="103" mass="11697">MRSAAVGRVWHRLGREGGSGMYTAMSRFLRAFWIASRVLLGKFGVGWHLESSLLTCAGDALTRHRRESHFDETRRSSSWSISWFTLVSIFSEVKKKSVYGGLE</sequence>
<reference evidence="1" key="1">
    <citation type="journal article" date="2019" name="Environ. Microbiol.">
        <title>Fungal ecological strategies reflected in gene transcription - a case study of two litter decomposers.</title>
        <authorList>
            <person name="Barbi F."/>
            <person name="Kohler A."/>
            <person name="Barry K."/>
            <person name="Baskaran P."/>
            <person name="Daum C."/>
            <person name="Fauchery L."/>
            <person name="Ihrmark K."/>
            <person name="Kuo A."/>
            <person name="LaButti K."/>
            <person name="Lipzen A."/>
            <person name="Morin E."/>
            <person name="Grigoriev I.V."/>
            <person name="Henrissat B."/>
            <person name="Lindahl B."/>
            <person name="Martin F."/>
        </authorList>
    </citation>
    <scope>NUCLEOTIDE SEQUENCE</scope>
    <source>
        <strain evidence="1">JB14</strain>
    </source>
</reference>
<dbReference type="EMBL" id="ML769760">
    <property type="protein sequence ID" value="KAE9388129.1"/>
    <property type="molecule type" value="Genomic_DNA"/>
</dbReference>
<dbReference type="Proteomes" id="UP000799118">
    <property type="component" value="Unassembled WGS sequence"/>
</dbReference>
<gene>
    <name evidence="1" type="ORF">BT96DRAFT_443563</name>
</gene>
<keyword evidence="2" id="KW-1185">Reference proteome</keyword>
<evidence type="ECO:0000313" key="2">
    <source>
        <dbReference type="Proteomes" id="UP000799118"/>
    </source>
</evidence>
<organism evidence="1 2">
    <name type="scientific">Gymnopus androsaceus JB14</name>
    <dbReference type="NCBI Taxonomy" id="1447944"/>
    <lineage>
        <taxon>Eukaryota</taxon>
        <taxon>Fungi</taxon>
        <taxon>Dikarya</taxon>
        <taxon>Basidiomycota</taxon>
        <taxon>Agaricomycotina</taxon>
        <taxon>Agaricomycetes</taxon>
        <taxon>Agaricomycetidae</taxon>
        <taxon>Agaricales</taxon>
        <taxon>Marasmiineae</taxon>
        <taxon>Omphalotaceae</taxon>
        <taxon>Gymnopus</taxon>
    </lineage>
</organism>
<accession>A0A6A4GQT1</accession>
<proteinExistence type="predicted"/>
<protein>
    <submittedName>
        <fullName evidence="1">Uncharacterized protein</fullName>
    </submittedName>
</protein>
<name>A0A6A4GQT1_9AGAR</name>
<dbReference type="AlphaFoldDB" id="A0A6A4GQT1"/>